<comment type="function">
    <text evidence="9 10">Fluoride-specific ion channel. Important for reducing fluoride concentration in the cell, thus reducing its toxicity.</text>
</comment>
<evidence type="ECO:0000256" key="2">
    <source>
        <dbReference type="ARBA" id="ARBA00022475"/>
    </source>
</evidence>
<evidence type="ECO:0000256" key="7">
    <source>
        <dbReference type="ARBA" id="ARBA00035120"/>
    </source>
</evidence>
<evidence type="ECO:0000313" key="11">
    <source>
        <dbReference type="EMBL" id="ATF26591.1"/>
    </source>
</evidence>
<comment type="catalytic activity">
    <reaction evidence="8">
        <text>fluoride(in) = fluoride(out)</text>
        <dbReference type="Rhea" id="RHEA:76159"/>
        <dbReference type="ChEBI" id="CHEBI:17051"/>
    </reaction>
    <physiologicalReaction direction="left-to-right" evidence="8">
        <dbReference type="Rhea" id="RHEA:76160"/>
    </physiologicalReaction>
</comment>
<organism evidence="11 12">
    <name type="scientific">Brochothrix thermosphacta</name>
    <name type="common">Microbacterium thermosphactum</name>
    <dbReference type="NCBI Taxonomy" id="2756"/>
    <lineage>
        <taxon>Bacteria</taxon>
        <taxon>Bacillati</taxon>
        <taxon>Bacillota</taxon>
        <taxon>Bacilli</taxon>
        <taxon>Bacillales</taxon>
        <taxon>Listeriaceae</taxon>
        <taxon>Brochothrix</taxon>
    </lineage>
</organism>
<evidence type="ECO:0000256" key="8">
    <source>
        <dbReference type="ARBA" id="ARBA00035585"/>
    </source>
</evidence>
<keyword evidence="3 10" id="KW-0812">Transmembrane</keyword>
<sequence>MSFLLVGLGAGLGALCRYLVTQIISFVYKGIFPLATFIVNMVGSYAMAAYLLQKPDETQLLLVVIGFFGGLTTFSTFSLESFKLLKQKELYTFIYYISMSYVVGVLLATIVHVL</sequence>
<dbReference type="PANTHER" id="PTHR28259:SF1">
    <property type="entry name" value="FLUORIDE EXPORT PROTEIN 1-RELATED"/>
    <property type="match status" value="1"/>
</dbReference>
<dbReference type="OrthoDB" id="9815830at2"/>
<keyword evidence="6 10" id="KW-0407">Ion channel</keyword>
<dbReference type="EMBL" id="CP023483">
    <property type="protein sequence ID" value="ATF26591.1"/>
    <property type="molecule type" value="Genomic_DNA"/>
</dbReference>
<evidence type="ECO:0000256" key="10">
    <source>
        <dbReference type="HAMAP-Rule" id="MF_00454"/>
    </source>
</evidence>
<dbReference type="Pfam" id="PF02537">
    <property type="entry name" value="CRCB"/>
    <property type="match status" value="1"/>
</dbReference>
<comment type="similarity">
    <text evidence="7 10">Belongs to the fluoride channel Fluc/FEX (TC 1.A.43) family.</text>
</comment>
<dbReference type="Proteomes" id="UP000243591">
    <property type="component" value="Chromosome"/>
</dbReference>
<proteinExistence type="inferred from homology"/>
<dbReference type="KEGG" id="bths:CNY62_09445"/>
<evidence type="ECO:0000313" key="12">
    <source>
        <dbReference type="Proteomes" id="UP000243591"/>
    </source>
</evidence>
<feature type="transmembrane region" description="Helical" evidence="10">
    <location>
        <begin position="59"/>
        <end position="78"/>
    </location>
</feature>
<comment type="subcellular location">
    <subcellularLocation>
        <location evidence="1 10">Cell membrane</location>
        <topology evidence="1 10">Multi-pass membrane protein</topology>
    </subcellularLocation>
</comment>
<name>A0A1D2JZM8_BROTH</name>
<evidence type="ECO:0000256" key="3">
    <source>
        <dbReference type="ARBA" id="ARBA00022692"/>
    </source>
</evidence>
<reference evidence="11 12" key="1">
    <citation type="submission" date="2017-09" db="EMBL/GenBank/DDBJ databases">
        <title>Complete Genome Sequences of Two Strains of the Meat Spoilage Bacterium Brochothrix thermosphacta Isolated from Ground Chicken.</title>
        <authorList>
            <person name="Paoli G.C."/>
            <person name="Wijey C."/>
            <person name="Chen C.-Y."/>
            <person name="Nguyen L."/>
            <person name="Yan X."/>
            <person name="Irwin P.L."/>
        </authorList>
    </citation>
    <scope>NUCLEOTIDE SEQUENCE [LARGE SCALE GENOMIC DNA]</scope>
    <source>
        <strain evidence="11 12">BI</strain>
    </source>
</reference>
<keyword evidence="12" id="KW-1185">Reference proteome</keyword>
<evidence type="ECO:0000256" key="9">
    <source>
        <dbReference type="ARBA" id="ARBA00049940"/>
    </source>
</evidence>
<comment type="activity regulation">
    <text evidence="10">Na(+) is not transported, but it plays an essential structural role and its presence is essential for fluoride channel function.</text>
</comment>
<dbReference type="HAMAP" id="MF_00454">
    <property type="entry name" value="FluC"/>
    <property type="match status" value="1"/>
</dbReference>
<feature type="binding site" evidence="10">
    <location>
        <position position="69"/>
    </location>
    <ligand>
        <name>Na(+)</name>
        <dbReference type="ChEBI" id="CHEBI:29101"/>
        <note>structural</note>
    </ligand>
</feature>
<accession>A0A1D2JZM8</accession>
<keyword evidence="10" id="KW-0479">Metal-binding</keyword>
<feature type="transmembrane region" description="Helical" evidence="10">
    <location>
        <begin position="90"/>
        <end position="113"/>
    </location>
</feature>
<dbReference type="InterPro" id="IPR003691">
    <property type="entry name" value="FluC"/>
</dbReference>
<keyword evidence="10" id="KW-0915">Sodium</keyword>
<keyword evidence="10" id="KW-0813">Transport</keyword>
<keyword evidence="5 10" id="KW-0472">Membrane</keyword>
<keyword evidence="2 10" id="KW-1003">Cell membrane</keyword>
<dbReference type="GO" id="GO:0005886">
    <property type="term" value="C:plasma membrane"/>
    <property type="evidence" value="ECO:0007669"/>
    <property type="project" value="UniProtKB-SubCell"/>
</dbReference>
<dbReference type="GeneID" id="66536699"/>
<dbReference type="PANTHER" id="PTHR28259">
    <property type="entry name" value="FLUORIDE EXPORT PROTEIN 1-RELATED"/>
    <property type="match status" value="1"/>
</dbReference>
<dbReference type="STRING" id="2756.BFR44_07955"/>
<dbReference type="GO" id="GO:0062054">
    <property type="term" value="F:fluoride channel activity"/>
    <property type="evidence" value="ECO:0007669"/>
    <property type="project" value="UniProtKB-UniRule"/>
</dbReference>
<dbReference type="RefSeq" id="WP_029090541.1">
    <property type="nucleotide sequence ID" value="NZ_CBCPHX010000002.1"/>
</dbReference>
<keyword evidence="10" id="KW-0406">Ion transport</keyword>
<protein>
    <recommendedName>
        <fullName evidence="10">Fluoride-specific ion channel FluC</fullName>
    </recommendedName>
</protein>
<dbReference type="GO" id="GO:0046872">
    <property type="term" value="F:metal ion binding"/>
    <property type="evidence" value="ECO:0007669"/>
    <property type="project" value="UniProtKB-KW"/>
</dbReference>
<evidence type="ECO:0000256" key="6">
    <source>
        <dbReference type="ARBA" id="ARBA00023303"/>
    </source>
</evidence>
<evidence type="ECO:0000256" key="4">
    <source>
        <dbReference type="ARBA" id="ARBA00022989"/>
    </source>
</evidence>
<gene>
    <name evidence="10" type="primary">fluC</name>
    <name evidence="10" type="synonym">crcB</name>
    <name evidence="11" type="ORF">CNY62_09445</name>
</gene>
<evidence type="ECO:0000256" key="1">
    <source>
        <dbReference type="ARBA" id="ARBA00004651"/>
    </source>
</evidence>
<dbReference type="AlphaFoldDB" id="A0A1D2JZM8"/>
<evidence type="ECO:0000256" key="5">
    <source>
        <dbReference type="ARBA" id="ARBA00023136"/>
    </source>
</evidence>
<feature type="binding site" evidence="10">
    <location>
        <position position="72"/>
    </location>
    <ligand>
        <name>Na(+)</name>
        <dbReference type="ChEBI" id="CHEBI:29101"/>
        <note>structural</note>
    </ligand>
</feature>
<feature type="transmembrane region" description="Helical" evidence="10">
    <location>
        <begin position="31"/>
        <end position="52"/>
    </location>
</feature>
<keyword evidence="4 10" id="KW-1133">Transmembrane helix</keyword>
<dbReference type="GO" id="GO:0140114">
    <property type="term" value="P:cellular detoxification of fluoride"/>
    <property type="evidence" value="ECO:0007669"/>
    <property type="project" value="UniProtKB-UniRule"/>
</dbReference>